<dbReference type="SUPFAM" id="SSF52402">
    <property type="entry name" value="Adenine nucleotide alpha hydrolases-like"/>
    <property type="match status" value="1"/>
</dbReference>
<sequence length="154" mass="16879">MFEEYKRILVAVDGSKSGEAAFLKAIHAAIRNKAQLLVLNVIDTLYFANLTALDGGEMVNQFRETAEKLLLGYEKQAKELGVEQVETLVDYGPPKATIVEIAEEKFHADLIVVGAVGDSTFSRILLGSVASYVTLHANCDVLVERESILKGHEE</sequence>
<comment type="caution">
    <text evidence="4">The sequence shown here is derived from an EMBL/GenBank/DDBJ whole genome shotgun (WGS) entry which is preliminary data.</text>
</comment>
<evidence type="ECO:0000256" key="1">
    <source>
        <dbReference type="ARBA" id="ARBA00008791"/>
    </source>
</evidence>
<gene>
    <name evidence="4" type="ORF">MFLO_09877</name>
</gene>
<dbReference type="Gene3D" id="3.40.50.620">
    <property type="entry name" value="HUPs"/>
    <property type="match status" value="1"/>
</dbReference>
<evidence type="ECO:0000259" key="3">
    <source>
        <dbReference type="Pfam" id="PF00582"/>
    </source>
</evidence>
<evidence type="ECO:0000256" key="2">
    <source>
        <dbReference type="PIRNR" id="PIRNR006276"/>
    </source>
</evidence>
<dbReference type="PRINTS" id="PR01438">
    <property type="entry name" value="UNVRSLSTRESS"/>
</dbReference>
<feature type="domain" description="UspA" evidence="3">
    <location>
        <begin position="4"/>
        <end position="143"/>
    </location>
</feature>
<keyword evidence="2" id="KW-0963">Cytoplasm</keyword>
<dbReference type="EMBL" id="AODF01000020">
    <property type="protein sequence ID" value="EUJ30993.1"/>
    <property type="molecule type" value="Genomic_DNA"/>
</dbReference>
<dbReference type="RefSeq" id="WP_036097534.1">
    <property type="nucleotide sequence ID" value="NZ_AODF01000020.1"/>
</dbReference>
<dbReference type="CDD" id="cd00293">
    <property type="entry name" value="USP-like"/>
    <property type="match status" value="1"/>
</dbReference>
<organism evidence="4 5">
    <name type="scientific">Listeria floridensis FSL S10-1187</name>
    <dbReference type="NCBI Taxonomy" id="1265817"/>
    <lineage>
        <taxon>Bacteria</taxon>
        <taxon>Bacillati</taxon>
        <taxon>Bacillota</taxon>
        <taxon>Bacilli</taxon>
        <taxon>Bacillales</taxon>
        <taxon>Listeriaceae</taxon>
        <taxon>Listeria</taxon>
    </lineage>
</organism>
<dbReference type="PANTHER" id="PTHR46268:SF6">
    <property type="entry name" value="UNIVERSAL STRESS PROTEIN UP12"/>
    <property type="match status" value="1"/>
</dbReference>
<proteinExistence type="inferred from homology"/>
<dbReference type="Proteomes" id="UP000019249">
    <property type="component" value="Unassembled WGS sequence"/>
</dbReference>
<dbReference type="PIRSF" id="PIRSF006276">
    <property type="entry name" value="UspA"/>
    <property type="match status" value="1"/>
</dbReference>
<name>A0ABP3AX95_9LIST</name>
<evidence type="ECO:0000313" key="4">
    <source>
        <dbReference type="EMBL" id="EUJ30993.1"/>
    </source>
</evidence>
<dbReference type="InterPro" id="IPR006015">
    <property type="entry name" value="Universal_stress_UspA"/>
</dbReference>
<evidence type="ECO:0000313" key="5">
    <source>
        <dbReference type="Proteomes" id="UP000019249"/>
    </source>
</evidence>
<dbReference type="PANTHER" id="PTHR46268">
    <property type="entry name" value="STRESS RESPONSE PROTEIN NHAX"/>
    <property type="match status" value="1"/>
</dbReference>
<comment type="subcellular location">
    <subcellularLocation>
        <location evidence="2">Cytoplasm</location>
    </subcellularLocation>
</comment>
<dbReference type="Pfam" id="PF00582">
    <property type="entry name" value="Usp"/>
    <property type="match status" value="1"/>
</dbReference>
<accession>A0ABP3AX95</accession>
<comment type="similarity">
    <text evidence="1 2">Belongs to the universal stress protein A family.</text>
</comment>
<reference evidence="4 5" key="1">
    <citation type="journal article" date="2014" name="Int. J. Syst. Evol. Microbiol.">
        <title>Listeria floridensis sp. nov., Listeria aquatica sp. nov., Listeria cornellensis sp. nov., Listeria riparia sp. nov. and Listeria grandensis sp. nov., from agricultural and natural environments.</title>
        <authorList>
            <person name="den Bakker H.C."/>
            <person name="Warchocki S."/>
            <person name="Wright E.M."/>
            <person name="Allred A.F."/>
            <person name="Ahlstrom C."/>
            <person name="Manuel C.S."/>
            <person name="Stasiewicz M.J."/>
            <person name="Burrell A."/>
            <person name="Roof S."/>
            <person name="Strawn L."/>
            <person name="Fortes E.D."/>
            <person name="Nightingale K.K."/>
            <person name="Kephart D."/>
            <person name="Wiedmann M."/>
        </authorList>
    </citation>
    <scope>NUCLEOTIDE SEQUENCE [LARGE SCALE GENOMIC DNA]</scope>
    <source>
        <strain evidence="4 5">FSL S10-1187</strain>
    </source>
</reference>
<dbReference type="InterPro" id="IPR006016">
    <property type="entry name" value="UspA"/>
</dbReference>
<keyword evidence="5" id="KW-1185">Reference proteome</keyword>
<dbReference type="InterPro" id="IPR014729">
    <property type="entry name" value="Rossmann-like_a/b/a_fold"/>
</dbReference>
<protein>
    <recommendedName>
        <fullName evidence="2">Universal stress protein</fullName>
    </recommendedName>
</protein>